<reference evidence="1" key="1">
    <citation type="submission" date="2024-06" db="EMBL/GenBank/DDBJ databases">
        <authorList>
            <person name="Lee H."/>
            <person name="Agrawal S."/>
        </authorList>
    </citation>
    <scope>NUCLEOTIDE SEQUENCE</scope>
</reference>
<dbReference type="EMBL" id="PP965177">
    <property type="protein sequence ID" value="XDJ02582.1"/>
    <property type="molecule type" value="Genomic_DNA"/>
</dbReference>
<proteinExistence type="predicted"/>
<sequence length="47" mass="5381">MEKKTCSMCVEEVDRLVETEYGDVCSIKCFRELCNEILGASEDDFIV</sequence>
<name>A0AB39C7I8_9CAUD</name>
<accession>A0AB39C7I8</accession>
<protein>
    <recommendedName>
        <fullName evidence="2">SR1 protein</fullName>
    </recommendedName>
</protein>
<evidence type="ECO:0000313" key="1">
    <source>
        <dbReference type="EMBL" id="XDJ02582.1"/>
    </source>
</evidence>
<organism evidence="1">
    <name type="scientific">Bacillus phage KoopaTroopa</name>
    <dbReference type="NCBI Taxonomy" id="3234046"/>
    <lineage>
        <taxon>Viruses</taxon>
        <taxon>Duplodnaviria</taxon>
        <taxon>Heunggongvirae</taxon>
        <taxon>Uroviricota</taxon>
        <taxon>Caudoviricetes</taxon>
    </lineage>
</organism>
<evidence type="ECO:0008006" key="2">
    <source>
        <dbReference type="Google" id="ProtNLM"/>
    </source>
</evidence>